<dbReference type="Proteomes" id="UP000398619">
    <property type="component" value="Unassembled WGS sequence"/>
</dbReference>
<protein>
    <submittedName>
        <fullName evidence="6">NAD-dependent methanol dehydrogenase</fullName>
        <ecNumber evidence="6">1.1.1.244</ecNumber>
    </submittedName>
</protein>
<dbReference type="GO" id="GO:0050093">
    <property type="term" value="F:methanol dehydrogenase (NAD+) activity"/>
    <property type="evidence" value="ECO:0007669"/>
    <property type="project" value="UniProtKB-EC"/>
</dbReference>
<feature type="domain" description="Alcohol dehydrogenase iron-type/glycerol dehydrogenase GldA" evidence="4">
    <location>
        <begin position="34"/>
        <end position="193"/>
    </location>
</feature>
<reference evidence="6 7" key="1">
    <citation type="submission" date="2019-07" db="EMBL/GenBank/DDBJ databases">
        <authorList>
            <person name="Hibberd C M."/>
            <person name="Gehrig L. J."/>
            <person name="Chang H.-W."/>
            <person name="Venkatesh S."/>
        </authorList>
    </citation>
    <scope>NUCLEOTIDE SEQUENCE [LARGE SCALE GENOMIC DNA]</scope>
    <source>
        <strain evidence="6">Dorea_longicatena_SSTS_Bg7063</strain>
    </source>
</reference>
<dbReference type="FunFam" id="3.40.50.1970:FF:000003">
    <property type="entry name" value="Alcohol dehydrogenase, iron-containing"/>
    <property type="match status" value="1"/>
</dbReference>
<dbReference type="PANTHER" id="PTHR11496:SF102">
    <property type="entry name" value="ALCOHOL DEHYDROGENASE 4"/>
    <property type="match status" value="1"/>
</dbReference>
<evidence type="ECO:0000256" key="3">
    <source>
        <dbReference type="ARBA" id="ARBA00023027"/>
    </source>
</evidence>
<dbReference type="PROSITE" id="PS00913">
    <property type="entry name" value="ADH_IRON_1"/>
    <property type="match status" value="1"/>
</dbReference>
<sequence length="323" mass="35716">MNTFKKIYCRIFQTCFRIALPFLPYREPELIDGFKNVPAVLKKHHISHILLVTDSGVYKLGLTKPLEKQLSKSQISCTIYKDTVANPTSANVEDAKDLYLDHECQALLAFGGGSSMDCAKAVGARLARPHKSLSKMEGILKIWHRLPLLIAVPTTAGTGSETTLAAVITDADTHHKYAINDFNLIPDYAVLEPSVTYGLPPQLTATTGMDALPHAIEAYIGRSTTRQTRSAAVEAVQLIFDNLQNAYNNGNDKTARHHMLRASYLAGTAAHKKLARYADKEANPLYPVPVLWGPSKLEQMYHLVQEVNENDRNRNSEHPGKAA</sequence>
<evidence type="ECO:0000313" key="7">
    <source>
        <dbReference type="Proteomes" id="UP000398619"/>
    </source>
</evidence>
<gene>
    <name evidence="6" type="primary">mdh_1</name>
    <name evidence="6" type="ORF">DLSSTS7063_00689</name>
</gene>
<keyword evidence="3" id="KW-0520">NAD</keyword>
<keyword evidence="2 6" id="KW-0560">Oxidoreductase</keyword>
<organism evidence="6 7">
    <name type="scientific">Dorea longicatena</name>
    <dbReference type="NCBI Taxonomy" id="88431"/>
    <lineage>
        <taxon>Bacteria</taxon>
        <taxon>Bacillati</taxon>
        <taxon>Bacillota</taxon>
        <taxon>Clostridia</taxon>
        <taxon>Lachnospirales</taxon>
        <taxon>Lachnospiraceae</taxon>
        <taxon>Dorea</taxon>
    </lineage>
</organism>
<accession>A0A564SL57</accession>
<dbReference type="Gene3D" id="1.20.1090.10">
    <property type="entry name" value="Dehydroquinate synthase-like - alpha domain"/>
    <property type="match status" value="1"/>
</dbReference>
<evidence type="ECO:0000259" key="4">
    <source>
        <dbReference type="Pfam" id="PF00465"/>
    </source>
</evidence>
<dbReference type="RefSeq" id="WP_144099946.1">
    <property type="nucleotide sequence ID" value="NZ_CABHNM010000019.1"/>
</dbReference>
<evidence type="ECO:0000256" key="1">
    <source>
        <dbReference type="ARBA" id="ARBA00007358"/>
    </source>
</evidence>
<dbReference type="Gene3D" id="3.40.50.1970">
    <property type="match status" value="1"/>
</dbReference>
<dbReference type="Pfam" id="PF25137">
    <property type="entry name" value="ADH_Fe_C"/>
    <property type="match status" value="1"/>
</dbReference>
<dbReference type="AlphaFoldDB" id="A0A564SL57"/>
<name>A0A564SL57_9FIRM</name>
<dbReference type="EC" id="1.1.1.244" evidence="6"/>
<dbReference type="InterPro" id="IPR018211">
    <property type="entry name" value="ADH_Fe_CS"/>
</dbReference>
<dbReference type="GO" id="GO:0046872">
    <property type="term" value="F:metal ion binding"/>
    <property type="evidence" value="ECO:0007669"/>
    <property type="project" value="InterPro"/>
</dbReference>
<dbReference type="EMBL" id="CABHNM010000019">
    <property type="protein sequence ID" value="VUW95662.1"/>
    <property type="molecule type" value="Genomic_DNA"/>
</dbReference>
<dbReference type="InterPro" id="IPR039697">
    <property type="entry name" value="Alcohol_dehydrogenase_Fe"/>
</dbReference>
<evidence type="ECO:0000259" key="5">
    <source>
        <dbReference type="Pfam" id="PF25137"/>
    </source>
</evidence>
<dbReference type="InterPro" id="IPR056798">
    <property type="entry name" value="ADH_Fe_C"/>
</dbReference>
<feature type="domain" description="Fe-containing alcohol dehydrogenase-like C-terminal" evidence="5">
    <location>
        <begin position="204"/>
        <end position="269"/>
    </location>
</feature>
<proteinExistence type="inferred from homology"/>
<dbReference type="Pfam" id="PF00465">
    <property type="entry name" value="Fe-ADH"/>
    <property type="match status" value="1"/>
</dbReference>
<comment type="similarity">
    <text evidence="1">Belongs to the iron-containing alcohol dehydrogenase family.</text>
</comment>
<dbReference type="InterPro" id="IPR001670">
    <property type="entry name" value="ADH_Fe/GldA"/>
</dbReference>
<evidence type="ECO:0000256" key="2">
    <source>
        <dbReference type="ARBA" id="ARBA00023002"/>
    </source>
</evidence>
<evidence type="ECO:0000313" key="6">
    <source>
        <dbReference type="EMBL" id="VUW95662.1"/>
    </source>
</evidence>
<dbReference type="PANTHER" id="PTHR11496">
    <property type="entry name" value="ALCOHOL DEHYDROGENASE"/>
    <property type="match status" value="1"/>
</dbReference>
<dbReference type="SUPFAM" id="SSF56796">
    <property type="entry name" value="Dehydroquinate synthase-like"/>
    <property type="match status" value="1"/>
</dbReference>